<keyword evidence="2" id="KW-1185">Reference proteome</keyword>
<dbReference type="RefSeq" id="WP_344496609.1">
    <property type="nucleotide sequence ID" value="NZ_BAAAQX010000084.1"/>
</dbReference>
<gene>
    <name evidence="1" type="ORF">GCM10009850_122110</name>
</gene>
<dbReference type="PROSITE" id="PS00018">
    <property type="entry name" value="EF_HAND_1"/>
    <property type="match status" value="1"/>
</dbReference>
<evidence type="ECO:0008006" key="3">
    <source>
        <dbReference type="Google" id="ProtNLM"/>
    </source>
</evidence>
<dbReference type="Proteomes" id="UP001499843">
    <property type="component" value="Unassembled WGS sequence"/>
</dbReference>
<protein>
    <recommendedName>
        <fullName evidence="3">Calcium binding protein</fullName>
    </recommendedName>
</protein>
<dbReference type="EMBL" id="BAAAQX010000084">
    <property type="protein sequence ID" value="GAA2220252.1"/>
    <property type="molecule type" value="Genomic_DNA"/>
</dbReference>
<dbReference type="Gene3D" id="1.10.238.10">
    <property type="entry name" value="EF-hand"/>
    <property type="match status" value="1"/>
</dbReference>
<evidence type="ECO:0000313" key="1">
    <source>
        <dbReference type="EMBL" id="GAA2220252.1"/>
    </source>
</evidence>
<evidence type="ECO:0000313" key="2">
    <source>
        <dbReference type="Proteomes" id="UP001499843"/>
    </source>
</evidence>
<sequence>MLGVPPGSPKALALLEGCRRFWEGLAAAADHNDDGQVTFEEYAAFSHAPAWFAQHGEPYVTALSAVLDLDDNGLIERDHFLGFHSVAGFPLPYTTKLFDQLNIDGRGRARTDRFADFVRSFYTTGDDLL</sequence>
<comment type="caution">
    <text evidence="1">The sequence shown here is derived from an EMBL/GenBank/DDBJ whole genome shotgun (WGS) entry which is preliminary data.</text>
</comment>
<reference evidence="1 2" key="1">
    <citation type="journal article" date="2019" name="Int. J. Syst. Evol. Microbiol.">
        <title>The Global Catalogue of Microorganisms (GCM) 10K type strain sequencing project: providing services to taxonomists for standard genome sequencing and annotation.</title>
        <authorList>
            <consortium name="The Broad Institute Genomics Platform"/>
            <consortium name="The Broad Institute Genome Sequencing Center for Infectious Disease"/>
            <person name="Wu L."/>
            <person name="Ma J."/>
        </authorList>
    </citation>
    <scope>NUCLEOTIDE SEQUENCE [LARGE SCALE GENOMIC DNA]</scope>
    <source>
        <strain evidence="1 2">JCM 16114</strain>
    </source>
</reference>
<proteinExistence type="predicted"/>
<dbReference type="SUPFAM" id="SSF47473">
    <property type="entry name" value="EF-hand"/>
    <property type="match status" value="1"/>
</dbReference>
<organism evidence="1 2">
    <name type="scientific">Nonomuraea monospora</name>
    <dbReference type="NCBI Taxonomy" id="568818"/>
    <lineage>
        <taxon>Bacteria</taxon>
        <taxon>Bacillati</taxon>
        <taxon>Actinomycetota</taxon>
        <taxon>Actinomycetes</taxon>
        <taxon>Streptosporangiales</taxon>
        <taxon>Streptosporangiaceae</taxon>
        <taxon>Nonomuraea</taxon>
    </lineage>
</organism>
<dbReference type="InterPro" id="IPR018247">
    <property type="entry name" value="EF_Hand_1_Ca_BS"/>
</dbReference>
<name>A0ABN3D568_9ACTN</name>
<dbReference type="InterPro" id="IPR011992">
    <property type="entry name" value="EF-hand-dom_pair"/>
</dbReference>
<accession>A0ABN3D568</accession>